<keyword evidence="4" id="KW-1003">Cell membrane</keyword>
<evidence type="ECO:0000256" key="8">
    <source>
        <dbReference type="SAM" id="MobiDB-lite"/>
    </source>
</evidence>
<comment type="similarity">
    <text evidence="2">Belongs to the nicotinamide ribonucleoside (NR) uptake permease (TC 4.B.1) family.</text>
</comment>
<dbReference type="Pfam" id="PF04973">
    <property type="entry name" value="NMN_transporter"/>
    <property type="match status" value="1"/>
</dbReference>
<keyword evidence="6 9" id="KW-1133">Transmembrane helix</keyword>
<protein>
    <submittedName>
        <fullName evidence="10">Nicotinamide mononucleotide transporter family protein</fullName>
    </submittedName>
</protein>
<keyword evidence="7 9" id="KW-0472">Membrane</keyword>
<dbReference type="Proteomes" id="UP001197735">
    <property type="component" value="Unassembled WGS sequence"/>
</dbReference>
<sequence>MFNLILVDRRRLTNYLWGFIGCATWLIVAIMNHLVGDIFSQIFYVTMQFVGVWVWQRQLDRQEKTSMRKSMPACSHGGKAFSPSSQPS</sequence>
<dbReference type="AlphaFoldDB" id="A0AAW4TPC2"/>
<keyword evidence="3" id="KW-0813">Transport</keyword>
<evidence type="ECO:0000313" key="11">
    <source>
        <dbReference type="Proteomes" id="UP001197735"/>
    </source>
</evidence>
<comment type="subcellular location">
    <subcellularLocation>
        <location evidence="1">Cell membrane</location>
        <topology evidence="1">Multi-pass membrane protein</topology>
    </subcellularLocation>
</comment>
<evidence type="ECO:0000256" key="9">
    <source>
        <dbReference type="SAM" id="Phobius"/>
    </source>
</evidence>
<evidence type="ECO:0000256" key="4">
    <source>
        <dbReference type="ARBA" id="ARBA00022475"/>
    </source>
</evidence>
<dbReference type="GO" id="GO:0034257">
    <property type="term" value="F:nicotinamide riboside transmembrane transporter activity"/>
    <property type="evidence" value="ECO:0007669"/>
    <property type="project" value="InterPro"/>
</dbReference>
<organism evidence="10 11">
    <name type="scientific">Bifidobacterium pseudocatenulatum</name>
    <dbReference type="NCBI Taxonomy" id="28026"/>
    <lineage>
        <taxon>Bacteria</taxon>
        <taxon>Bacillati</taxon>
        <taxon>Actinomycetota</taxon>
        <taxon>Actinomycetes</taxon>
        <taxon>Bifidobacteriales</taxon>
        <taxon>Bifidobacteriaceae</taxon>
        <taxon>Bifidobacterium</taxon>
    </lineage>
</organism>
<evidence type="ECO:0000256" key="2">
    <source>
        <dbReference type="ARBA" id="ARBA00006669"/>
    </source>
</evidence>
<feature type="region of interest" description="Disordered" evidence="8">
    <location>
        <begin position="67"/>
        <end position="88"/>
    </location>
</feature>
<evidence type="ECO:0000313" key="10">
    <source>
        <dbReference type="EMBL" id="MCB4880132.1"/>
    </source>
</evidence>
<feature type="transmembrane region" description="Helical" evidence="9">
    <location>
        <begin position="12"/>
        <end position="32"/>
    </location>
</feature>
<proteinExistence type="inferred from homology"/>
<feature type="transmembrane region" description="Helical" evidence="9">
    <location>
        <begin position="38"/>
        <end position="55"/>
    </location>
</feature>
<keyword evidence="5 9" id="KW-0812">Transmembrane</keyword>
<evidence type="ECO:0000256" key="3">
    <source>
        <dbReference type="ARBA" id="ARBA00022448"/>
    </source>
</evidence>
<gene>
    <name evidence="10" type="ORF">KZP06_05235</name>
</gene>
<evidence type="ECO:0000256" key="7">
    <source>
        <dbReference type="ARBA" id="ARBA00023136"/>
    </source>
</evidence>
<dbReference type="EMBL" id="JAHXEI010000002">
    <property type="protein sequence ID" value="MCB4880132.1"/>
    <property type="molecule type" value="Genomic_DNA"/>
</dbReference>
<dbReference type="InterPro" id="IPR006419">
    <property type="entry name" value="NMN_transpt_PnuC"/>
</dbReference>
<reference evidence="10" key="1">
    <citation type="submission" date="2021-07" db="EMBL/GenBank/DDBJ databases">
        <title>Xylan utilisation by Bifidobacterium pseudocatenulatum.</title>
        <authorList>
            <person name="Watanabe Y."/>
        </authorList>
    </citation>
    <scope>NUCLEOTIDE SEQUENCE</scope>
    <source>
        <strain evidence="10">YIT12824</strain>
    </source>
</reference>
<evidence type="ECO:0000256" key="6">
    <source>
        <dbReference type="ARBA" id="ARBA00022989"/>
    </source>
</evidence>
<name>A0AAW4TPC2_BIFPS</name>
<accession>A0AAW4TPC2</accession>
<comment type="caution">
    <text evidence="10">The sequence shown here is derived from an EMBL/GenBank/DDBJ whole genome shotgun (WGS) entry which is preliminary data.</text>
</comment>
<evidence type="ECO:0000256" key="1">
    <source>
        <dbReference type="ARBA" id="ARBA00004651"/>
    </source>
</evidence>
<dbReference type="GO" id="GO:0005886">
    <property type="term" value="C:plasma membrane"/>
    <property type="evidence" value="ECO:0007669"/>
    <property type="project" value="UniProtKB-SubCell"/>
</dbReference>
<dbReference type="PANTHER" id="PTHR36122">
    <property type="entry name" value="NICOTINAMIDE RIBOSIDE TRANSPORTER PNUC"/>
    <property type="match status" value="1"/>
</dbReference>
<evidence type="ECO:0000256" key="5">
    <source>
        <dbReference type="ARBA" id="ARBA00022692"/>
    </source>
</evidence>
<dbReference type="PANTHER" id="PTHR36122:SF2">
    <property type="entry name" value="NICOTINAMIDE RIBOSIDE TRANSPORTER PNUC"/>
    <property type="match status" value="1"/>
</dbReference>